<dbReference type="SUPFAM" id="SSF57756">
    <property type="entry name" value="Retrovirus zinc finger-like domains"/>
    <property type="match status" value="1"/>
</dbReference>
<reference evidence="5 6" key="1">
    <citation type="submission" date="2014-04" db="EMBL/GenBank/DDBJ databases">
        <title>Evolutionary Origins and Diversification of the Mycorrhizal Mutualists.</title>
        <authorList>
            <consortium name="DOE Joint Genome Institute"/>
            <consortium name="Mycorrhizal Genomics Consortium"/>
            <person name="Kohler A."/>
            <person name="Kuo A."/>
            <person name="Nagy L.G."/>
            <person name="Floudas D."/>
            <person name="Copeland A."/>
            <person name="Barry K.W."/>
            <person name="Cichocki N."/>
            <person name="Veneault-Fourrey C."/>
            <person name="LaButti K."/>
            <person name="Lindquist E.A."/>
            <person name="Lipzen A."/>
            <person name="Lundell T."/>
            <person name="Morin E."/>
            <person name="Murat C."/>
            <person name="Riley R."/>
            <person name="Ohm R."/>
            <person name="Sun H."/>
            <person name="Tunlid A."/>
            <person name="Henrissat B."/>
            <person name="Grigoriev I.V."/>
            <person name="Hibbett D.S."/>
            <person name="Martin F."/>
        </authorList>
    </citation>
    <scope>NUCLEOTIDE SEQUENCE [LARGE SCALE GENOMIC DNA]</scope>
    <source>
        <strain evidence="5 6">FD-317 M1</strain>
    </source>
</reference>
<feature type="domain" description="CCHC-type" evidence="4">
    <location>
        <begin position="90"/>
        <end position="104"/>
    </location>
</feature>
<dbReference type="GO" id="GO:0008270">
    <property type="term" value="F:zinc ion binding"/>
    <property type="evidence" value="ECO:0007669"/>
    <property type="project" value="UniProtKB-KW"/>
</dbReference>
<gene>
    <name evidence="5" type="ORF">GYMLUDRAFT_252832</name>
</gene>
<evidence type="ECO:0000259" key="4">
    <source>
        <dbReference type="PROSITE" id="PS50158"/>
    </source>
</evidence>
<dbReference type="HOGENOM" id="CLU_655606_0_0_1"/>
<dbReference type="SMART" id="SM00343">
    <property type="entry name" value="ZnF_C2HC"/>
    <property type="match status" value="1"/>
</dbReference>
<accession>A0A0D0BYW4</accession>
<name>A0A0D0BYW4_9AGAR</name>
<sequence>MLAYKEHIDSVLSIACIARITILTPDLIHNLKDHWQYLNPNSKSSNTTSKPKNPDIALSADSCTQSSNGFCGRGCGQGQGGNHNGEGRGCYNCNKQGHISKDCPFLHKEKKDTSNGNSQSGEGNKDGQANIAKDDFAYFAKGSDSNSNLSDSDVDDLFETCSAASTDTNLNDPLFGLADEDNDGPPPLAPVSNSSDDNEPPSLQPVSDSDDSDGEHYAYRSPHYPFTRAALDCTEACAELMLKLHHWDAETDVRYDQSIYHKACGTLEPTCVVAADTNLRDVYISSDELALLDLANHITPEDESCTFMHILDSGCTKHISPDPSLFETTHCGEASIPIQSNNLMLPNTLYIPELANTLISIGCLDDAGYTVTFSNGKAEIRYKDGTLVGIIPKSNGLYRIISTEEADAAVEMLTLDELH</sequence>
<dbReference type="InterPro" id="IPR001878">
    <property type="entry name" value="Znf_CCHC"/>
</dbReference>
<dbReference type="AlphaFoldDB" id="A0A0D0BYW4"/>
<dbReference type="Pfam" id="PF00098">
    <property type="entry name" value="zf-CCHC"/>
    <property type="match status" value="1"/>
</dbReference>
<dbReference type="Proteomes" id="UP000053593">
    <property type="component" value="Unassembled WGS sequence"/>
</dbReference>
<organism evidence="5 6">
    <name type="scientific">Collybiopsis luxurians FD-317 M1</name>
    <dbReference type="NCBI Taxonomy" id="944289"/>
    <lineage>
        <taxon>Eukaryota</taxon>
        <taxon>Fungi</taxon>
        <taxon>Dikarya</taxon>
        <taxon>Basidiomycota</taxon>
        <taxon>Agaricomycotina</taxon>
        <taxon>Agaricomycetes</taxon>
        <taxon>Agaricomycetidae</taxon>
        <taxon>Agaricales</taxon>
        <taxon>Marasmiineae</taxon>
        <taxon>Omphalotaceae</taxon>
        <taxon>Collybiopsis</taxon>
        <taxon>Collybiopsis luxurians</taxon>
    </lineage>
</organism>
<evidence type="ECO:0000313" key="6">
    <source>
        <dbReference type="Proteomes" id="UP000053593"/>
    </source>
</evidence>
<dbReference type="OrthoDB" id="3251181at2759"/>
<dbReference type="GO" id="GO:0003676">
    <property type="term" value="F:nucleic acid binding"/>
    <property type="evidence" value="ECO:0007669"/>
    <property type="project" value="InterPro"/>
</dbReference>
<evidence type="ECO:0000256" key="1">
    <source>
        <dbReference type="ARBA" id="ARBA00022664"/>
    </source>
</evidence>
<proteinExistence type="predicted"/>
<dbReference type="InterPro" id="IPR036875">
    <property type="entry name" value="Znf_CCHC_sf"/>
</dbReference>
<dbReference type="PROSITE" id="PS50158">
    <property type="entry name" value="ZF_CCHC"/>
    <property type="match status" value="1"/>
</dbReference>
<dbReference type="EMBL" id="KN834893">
    <property type="protein sequence ID" value="KIK50622.1"/>
    <property type="molecule type" value="Genomic_DNA"/>
</dbReference>
<feature type="region of interest" description="Disordered" evidence="3">
    <location>
        <begin position="107"/>
        <end position="129"/>
    </location>
</feature>
<keyword evidence="2" id="KW-0479">Metal-binding</keyword>
<keyword evidence="1" id="KW-0507">mRNA processing</keyword>
<keyword evidence="2" id="KW-0862">Zinc</keyword>
<keyword evidence="2" id="KW-0863">Zinc-finger</keyword>
<evidence type="ECO:0000313" key="5">
    <source>
        <dbReference type="EMBL" id="KIK50622.1"/>
    </source>
</evidence>
<protein>
    <recommendedName>
        <fullName evidence="4">CCHC-type domain-containing protein</fullName>
    </recommendedName>
</protein>
<dbReference type="Gene3D" id="4.10.60.10">
    <property type="entry name" value="Zinc finger, CCHC-type"/>
    <property type="match status" value="1"/>
</dbReference>
<keyword evidence="6" id="KW-1185">Reference proteome</keyword>
<feature type="region of interest" description="Disordered" evidence="3">
    <location>
        <begin position="172"/>
        <end position="219"/>
    </location>
</feature>
<evidence type="ECO:0000256" key="3">
    <source>
        <dbReference type="SAM" id="MobiDB-lite"/>
    </source>
</evidence>
<dbReference type="GO" id="GO:0006397">
    <property type="term" value="P:mRNA processing"/>
    <property type="evidence" value="ECO:0007669"/>
    <property type="project" value="UniProtKB-KW"/>
</dbReference>
<evidence type="ECO:0000256" key="2">
    <source>
        <dbReference type="PROSITE-ProRule" id="PRU00047"/>
    </source>
</evidence>